<proteinExistence type="predicted"/>
<dbReference type="CDD" id="cd17470">
    <property type="entry name" value="T3SS_Flik_C"/>
    <property type="match status" value="1"/>
</dbReference>
<evidence type="ECO:0000256" key="1">
    <source>
        <dbReference type="SAM" id="MobiDB-lite"/>
    </source>
</evidence>
<feature type="domain" description="Flagellar hook-length control protein-like C-terminal" evidence="2">
    <location>
        <begin position="329"/>
        <end position="401"/>
    </location>
</feature>
<evidence type="ECO:0000313" key="5">
    <source>
        <dbReference type="Proteomes" id="UP000002754"/>
    </source>
</evidence>
<keyword evidence="5" id="KW-1185">Reference proteome</keyword>
<gene>
    <name evidence="4" type="ORF">AJ85_05320</name>
    <name evidence="3" type="ORF">BALCAV_0205650</name>
</gene>
<accession>A0A094WQH4</accession>
<reference evidence="3 5" key="1">
    <citation type="journal article" date="2014" name="Genome Announc.">
        <title>Draft Genome Sequence of Bacillus alcalophilus AV1934, a Classic Alkaliphile Isolated from Human Feces in 1934.</title>
        <authorList>
            <person name="Attie O."/>
            <person name="Jayaprakash A."/>
            <person name="Shah H."/>
            <person name="Paulsen I.T."/>
            <person name="Morino M."/>
            <person name="Takahashi Y."/>
            <person name="Narumi I."/>
            <person name="Sachidanandam R."/>
            <person name="Satoh K."/>
            <person name="Ito M."/>
            <person name="Krulwich T.A."/>
        </authorList>
    </citation>
    <scope>NUCLEOTIDE SEQUENCE [LARGE SCALE GENOMIC DNA]</scope>
    <source>
        <strain evidence="3 5">AV1934</strain>
    </source>
</reference>
<dbReference type="Proteomes" id="UP000297014">
    <property type="component" value="Unassembled WGS sequence"/>
</dbReference>
<dbReference type="RefSeq" id="WP_003320674.1">
    <property type="nucleotide sequence ID" value="NZ_ALPT02000013.1"/>
</dbReference>
<dbReference type="InterPro" id="IPR021136">
    <property type="entry name" value="Flagellar_hook_control-like_C"/>
</dbReference>
<dbReference type="Proteomes" id="UP000002754">
    <property type="component" value="Unassembled WGS sequence"/>
</dbReference>
<comment type="caution">
    <text evidence="3">The sequence shown here is derived from an EMBL/GenBank/DDBJ whole genome shotgun (WGS) entry which is preliminary data.</text>
</comment>
<organism evidence="3 5">
    <name type="scientific">Alkalihalobacillus alcalophilus ATCC 27647 = CGMCC 1.3604</name>
    <dbReference type="NCBI Taxonomy" id="1218173"/>
    <lineage>
        <taxon>Bacteria</taxon>
        <taxon>Bacillati</taxon>
        <taxon>Bacillota</taxon>
        <taxon>Bacilli</taxon>
        <taxon>Bacillales</taxon>
        <taxon>Bacillaceae</taxon>
        <taxon>Alkalihalobacillus</taxon>
    </lineage>
</organism>
<evidence type="ECO:0000313" key="4">
    <source>
        <dbReference type="EMBL" id="THG91412.1"/>
    </source>
</evidence>
<name>A0A094WQH4_ALKAL</name>
<feature type="compositionally biased region" description="Basic and acidic residues" evidence="1">
    <location>
        <begin position="415"/>
        <end position="424"/>
    </location>
</feature>
<evidence type="ECO:0000313" key="6">
    <source>
        <dbReference type="Proteomes" id="UP000297014"/>
    </source>
</evidence>
<dbReference type="Pfam" id="PF02120">
    <property type="entry name" value="Flg_hook"/>
    <property type="match status" value="1"/>
</dbReference>
<dbReference type="EMBL" id="JALP01000071">
    <property type="protein sequence ID" value="THG91412.1"/>
    <property type="molecule type" value="Genomic_DNA"/>
</dbReference>
<dbReference type="AlphaFoldDB" id="A0A094WQH4"/>
<dbReference type="EMBL" id="ALPT02000013">
    <property type="protein sequence ID" value="KGA98248.1"/>
    <property type="molecule type" value="Genomic_DNA"/>
</dbReference>
<protein>
    <recommendedName>
        <fullName evidence="2">Flagellar hook-length control protein-like C-terminal domain-containing protein</fullName>
    </recommendedName>
</protein>
<dbReference type="OrthoDB" id="2112988at2"/>
<sequence length="446" mass="51501">MQNVVNLAPTNQNSMFQLLEKQGEKGTSSPFAELLNKTLQPTTQLVDSTELLTVASQTFLEWLKEEPVNEKELSLEQMVRIFSGNESLEQTVELEEQLTNWLLHLFSLANEPITEQDINEPLVNESERDGSLLLDFIELFPEEILLAFLQSNQEVNDKRPPLVQLVASFGQFEAKDWSMLEKKLTQLSLESGSNERLERALMFIQQSTANRESTDVKQVLTYIKEHLLQTKQENRTFSQTSMEKQKGEQLTLIQRLNQSHHTIVDMPQLNRGEASPDHKISDMPFSQTMSHAQQATIRLGVNQEPEVMQKQFLKQLEQIFQRQLLSSTTNGAANTIQVRLYPEHLGRLDIQIVQQEGSLVAKITAQTGSARELIESQINQLRQSLQQQQLQVDRIEVTEEKERFERENGQSSQQKEQEKEKPMFENEEDEASFYEWLESYSFDEQV</sequence>
<evidence type="ECO:0000259" key="2">
    <source>
        <dbReference type="Pfam" id="PF02120"/>
    </source>
</evidence>
<reference evidence="4 6" key="2">
    <citation type="submission" date="2014-01" db="EMBL/GenBank/DDBJ databases">
        <title>Draft genome sequencing of Bacillus alcalophilus CGMCC 1.3604.</title>
        <authorList>
            <person name="Yang J."/>
            <person name="Diao L."/>
            <person name="Yang S."/>
        </authorList>
    </citation>
    <scope>NUCLEOTIDE SEQUENCE [LARGE SCALE GENOMIC DNA]</scope>
    <source>
        <strain evidence="4 6">CGMCC 1.3604</strain>
    </source>
</reference>
<dbReference type="InterPro" id="IPR038610">
    <property type="entry name" value="FliK-like_C_sf"/>
</dbReference>
<feature type="region of interest" description="Disordered" evidence="1">
    <location>
        <begin position="401"/>
        <end position="428"/>
    </location>
</feature>
<evidence type="ECO:0000313" key="3">
    <source>
        <dbReference type="EMBL" id="KGA98248.1"/>
    </source>
</evidence>
<dbReference type="Gene3D" id="3.30.750.140">
    <property type="match status" value="1"/>
</dbReference>
<dbReference type="eggNOG" id="COG3144">
    <property type="taxonomic scope" value="Bacteria"/>
</dbReference>
<dbReference type="STRING" id="1218173.BALCAV_0205650"/>